<keyword evidence="1" id="KW-0547">Nucleotide-binding</keyword>
<dbReference type="NCBIfam" id="NF003816">
    <property type="entry name" value="PRK05406.1-5"/>
    <property type="match status" value="1"/>
</dbReference>
<comment type="caution">
    <text evidence="2">The sequence shown here is derived from an EMBL/GenBank/DDBJ whole genome shotgun (WGS) entry which is preliminary data.</text>
</comment>
<dbReference type="CDD" id="cd10787">
    <property type="entry name" value="LamB_YcsF_like"/>
    <property type="match status" value="1"/>
</dbReference>
<evidence type="ECO:0000313" key="2">
    <source>
        <dbReference type="EMBL" id="TDP12638.1"/>
    </source>
</evidence>
<dbReference type="Pfam" id="PF03746">
    <property type="entry name" value="LamB_YcsF"/>
    <property type="match status" value="1"/>
</dbReference>
<dbReference type="Proteomes" id="UP000295357">
    <property type="component" value="Unassembled WGS sequence"/>
</dbReference>
<dbReference type="InterPro" id="IPR011330">
    <property type="entry name" value="Glyco_hydro/deAcase_b/a-brl"/>
</dbReference>
<dbReference type="PANTHER" id="PTHR30292:SF0">
    <property type="entry name" value="5-OXOPROLINASE SUBUNIT A"/>
    <property type="match status" value="1"/>
</dbReference>
<proteinExistence type="inferred from homology"/>
<dbReference type="RefSeq" id="WP_419789841.1">
    <property type="nucleotide sequence ID" value="NZ_JAUFPJ010000005.1"/>
</dbReference>
<sequence length="264" mass="27575">MSSTPDLNCLDLNCLDLNCDMGEGFGAYAMGNDIAILDHVSSANIACGFHAGDPPTMRRIVGAALSKGVAVGAHPGLPDLQGFGRREMKITPAEAYAMVVYQVGALAGFVQAAGGRLNHVKPHGALYNMAVKDRALSEAIAEAVRDFDPGLVYFGLAGSVMIETAQALGLRVAGEVFADRSYQDDGSLTPRSQAGAMIEDEDQSLAQVRQMLGGSVTAQSGKTVALRADTLCLHGDQAGALDFARRIRAALSADGVQLRAPQRG</sequence>
<dbReference type="NCBIfam" id="NF003814">
    <property type="entry name" value="PRK05406.1-3"/>
    <property type="match status" value="1"/>
</dbReference>
<comment type="catalytic activity">
    <reaction evidence="1">
        <text>5-oxo-L-proline + ATP + 2 H2O = L-glutamate + ADP + phosphate + H(+)</text>
        <dbReference type="Rhea" id="RHEA:10348"/>
        <dbReference type="ChEBI" id="CHEBI:15377"/>
        <dbReference type="ChEBI" id="CHEBI:15378"/>
        <dbReference type="ChEBI" id="CHEBI:29985"/>
        <dbReference type="ChEBI" id="CHEBI:30616"/>
        <dbReference type="ChEBI" id="CHEBI:43474"/>
        <dbReference type="ChEBI" id="CHEBI:58402"/>
        <dbReference type="ChEBI" id="CHEBI:456216"/>
        <dbReference type="EC" id="3.5.2.9"/>
    </reaction>
</comment>
<dbReference type="InterPro" id="IPR005501">
    <property type="entry name" value="LamB/YcsF/PxpA-like"/>
</dbReference>
<dbReference type="EC" id="3.5.2.9" evidence="1"/>
<organism evidence="2 3">
    <name type="scientific">Roseateles asaccharophilus</name>
    <dbReference type="NCBI Taxonomy" id="582607"/>
    <lineage>
        <taxon>Bacteria</taxon>
        <taxon>Pseudomonadati</taxon>
        <taxon>Pseudomonadota</taxon>
        <taxon>Betaproteobacteria</taxon>
        <taxon>Burkholderiales</taxon>
        <taxon>Sphaerotilaceae</taxon>
        <taxon>Roseateles</taxon>
    </lineage>
</organism>
<comment type="function">
    <text evidence="1">Catalyzes the cleavage of 5-oxoproline to form L-glutamate coupled to the hydrolysis of ATP to ADP and inorganic phosphate.</text>
</comment>
<dbReference type="GO" id="GO:0005975">
    <property type="term" value="P:carbohydrate metabolic process"/>
    <property type="evidence" value="ECO:0007669"/>
    <property type="project" value="InterPro"/>
</dbReference>
<dbReference type="SUPFAM" id="SSF88713">
    <property type="entry name" value="Glycoside hydrolase/deacetylase"/>
    <property type="match status" value="1"/>
</dbReference>
<comment type="subunit">
    <text evidence="1">Forms a complex composed of PxpA, PxpB and PxpC.</text>
</comment>
<dbReference type="EMBL" id="SNXE01000001">
    <property type="protein sequence ID" value="TDP12638.1"/>
    <property type="molecule type" value="Genomic_DNA"/>
</dbReference>
<accession>A0A4R6NAM3</accession>
<keyword evidence="3" id="KW-1185">Reference proteome</keyword>
<keyword evidence="1" id="KW-0067">ATP-binding</keyword>
<evidence type="ECO:0000313" key="3">
    <source>
        <dbReference type="Proteomes" id="UP000295357"/>
    </source>
</evidence>
<evidence type="ECO:0000256" key="1">
    <source>
        <dbReference type="HAMAP-Rule" id="MF_00691"/>
    </source>
</evidence>
<dbReference type="HAMAP" id="MF_00691">
    <property type="entry name" value="PxpA"/>
    <property type="match status" value="1"/>
</dbReference>
<dbReference type="GO" id="GO:0017168">
    <property type="term" value="F:5-oxoprolinase (ATP-hydrolyzing) activity"/>
    <property type="evidence" value="ECO:0007669"/>
    <property type="project" value="UniProtKB-UniRule"/>
</dbReference>
<comment type="similarity">
    <text evidence="1">Belongs to the LamB/PxpA family.</text>
</comment>
<keyword evidence="1" id="KW-0378">Hydrolase</keyword>
<protein>
    <recommendedName>
        <fullName evidence="1">5-oxoprolinase subunit A</fullName>
        <shortName evidence="1">5-OPase subunit A</shortName>
        <ecNumber evidence="1">3.5.2.9</ecNumber>
    </recommendedName>
    <alternativeName>
        <fullName evidence="1">5-oxoprolinase (ATP-hydrolyzing) subunit A</fullName>
    </alternativeName>
</protein>
<dbReference type="PANTHER" id="PTHR30292">
    <property type="entry name" value="UNCHARACTERIZED PROTEIN YBGL-RELATED"/>
    <property type="match status" value="1"/>
</dbReference>
<dbReference type="AlphaFoldDB" id="A0A4R6NAM3"/>
<gene>
    <name evidence="1" type="primary">pxpA</name>
    <name evidence="2" type="ORF">DFR39_101110</name>
</gene>
<name>A0A4R6NAM3_9BURK</name>
<dbReference type="GO" id="GO:0005524">
    <property type="term" value="F:ATP binding"/>
    <property type="evidence" value="ECO:0007669"/>
    <property type="project" value="UniProtKB-UniRule"/>
</dbReference>
<dbReference type="Gene3D" id="3.20.20.370">
    <property type="entry name" value="Glycoside hydrolase/deacetylase"/>
    <property type="match status" value="1"/>
</dbReference>
<reference evidence="2 3" key="1">
    <citation type="submission" date="2019-03" db="EMBL/GenBank/DDBJ databases">
        <title>Genomic Encyclopedia of Type Strains, Phase IV (KMG-IV): sequencing the most valuable type-strain genomes for metagenomic binning, comparative biology and taxonomic classification.</title>
        <authorList>
            <person name="Goeker M."/>
        </authorList>
    </citation>
    <scope>NUCLEOTIDE SEQUENCE [LARGE SCALE GENOMIC DNA]</scope>
    <source>
        <strain evidence="2 3">DSM 25082</strain>
    </source>
</reference>